<feature type="signal peptide" evidence="1">
    <location>
        <begin position="1"/>
        <end position="22"/>
    </location>
</feature>
<dbReference type="EMBL" id="SGWV01000009">
    <property type="protein sequence ID" value="RZS54919.1"/>
    <property type="molecule type" value="Genomic_DNA"/>
</dbReference>
<keyword evidence="3" id="KW-1185">Reference proteome</keyword>
<dbReference type="Proteomes" id="UP000293433">
    <property type="component" value="Unassembled WGS sequence"/>
</dbReference>
<evidence type="ECO:0008006" key="4">
    <source>
        <dbReference type="Google" id="ProtNLM"/>
    </source>
</evidence>
<organism evidence="2 3">
    <name type="scientific">Sphaerotilus mobilis</name>
    <dbReference type="NCBI Taxonomy" id="47994"/>
    <lineage>
        <taxon>Bacteria</taxon>
        <taxon>Pseudomonadati</taxon>
        <taxon>Pseudomonadota</taxon>
        <taxon>Betaproteobacteria</taxon>
        <taxon>Burkholderiales</taxon>
        <taxon>Sphaerotilaceae</taxon>
        <taxon>Sphaerotilus</taxon>
    </lineage>
</organism>
<feature type="chain" id="PRO_5020730319" description="PsiF repeat-containing protein" evidence="1">
    <location>
        <begin position="23"/>
        <end position="48"/>
    </location>
</feature>
<proteinExistence type="predicted"/>
<keyword evidence="1" id="KW-0732">Signal</keyword>
<evidence type="ECO:0000256" key="1">
    <source>
        <dbReference type="SAM" id="SignalP"/>
    </source>
</evidence>
<evidence type="ECO:0000313" key="2">
    <source>
        <dbReference type="EMBL" id="RZS54919.1"/>
    </source>
</evidence>
<evidence type="ECO:0000313" key="3">
    <source>
        <dbReference type="Proteomes" id="UP000293433"/>
    </source>
</evidence>
<comment type="caution">
    <text evidence="2">The sequence shown here is derived from an EMBL/GenBank/DDBJ whole genome shotgun (WGS) entry which is preliminary data.</text>
</comment>
<dbReference type="AlphaFoldDB" id="A0A4Q7LMX5"/>
<sequence>MKKYLSLLVAALMATASVTAFAGSHSSAPKDCKKDDMRAECKKMEEKK</sequence>
<name>A0A4Q7LMX5_9BURK</name>
<gene>
    <name evidence="2" type="ORF">EV685_2405</name>
</gene>
<accession>A0A4Q7LMX5</accession>
<reference evidence="2 3" key="1">
    <citation type="submission" date="2019-02" db="EMBL/GenBank/DDBJ databases">
        <title>Genomic Encyclopedia of Type Strains, Phase IV (KMG-IV): sequencing the most valuable type-strain genomes for metagenomic binning, comparative biology and taxonomic classification.</title>
        <authorList>
            <person name="Goeker M."/>
        </authorList>
    </citation>
    <scope>NUCLEOTIDE SEQUENCE [LARGE SCALE GENOMIC DNA]</scope>
    <source>
        <strain evidence="2 3">DSM 10617</strain>
    </source>
</reference>
<protein>
    <recommendedName>
        <fullName evidence="4">PsiF repeat-containing protein</fullName>
    </recommendedName>
</protein>
<dbReference type="RefSeq" id="WP_165396782.1">
    <property type="nucleotide sequence ID" value="NZ_SGWV01000009.1"/>
</dbReference>